<organism evidence="2 3">
    <name type="scientific">Romanomermis culicivorax</name>
    <name type="common">Nematode worm</name>
    <dbReference type="NCBI Taxonomy" id="13658"/>
    <lineage>
        <taxon>Eukaryota</taxon>
        <taxon>Metazoa</taxon>
        <taxon>Ecdysozoa</taxon>
        <taxon>Nematoda</taxon>
        <taxon>Enoplea</taxon>
        <taxon>Dorylaimia</taxon>
        <taxon>Mermithida</taxon>
        <taxon>Mermithoidea</taxon>
        <taxon>Mermithidae</taxon>
        <taxon>Romanomermis</taxon>
    </lineage>
</organism>
<name>A0A915I3Z9_ROMCU</name>
<reference evidence="3" key="1">
    <citation type="submission" date="2022-11" db="UniProtKB">
        <authorList>
            <consortium name="WormBaseParasite"/>
        </authorList>
    </citation>
    <scope>IDENTIFICATION</scope>
</reference>
<dbReference type="AlphaFoldDB" id="A0A915I3Z9"/>
<dbReference type="WBParaSite" id="nRc.2.0.1.t08149-RA">
    <property type="protein sequence ID" value="nRc.2.0.1.t08149-RA"/>
    <property type="gene ID" value="nRc.2.0.1.g08149"/>
</dbReference>
<sequence>MQHKKPDKEKEKIMQLLEPPTMVNDSHLTAAILLWLIAWASNLFCLMFPSLTFFETSAEVLAACCAGDELRFDGIGDWTPFSLCRRFLYQLLTCVNDRPVFSVICFFSSAVGFLFEAIDEFLAVPNGQRGWKFFPQSVLFDRAQSFASLCLQFRVVGFPPHVLQFFMETGIELEALQNIVHFLPEGRQKD</sequence>
<accession>A0A915I3Z9</accession>
<evidence type="ECO:0000313" key="3">
    <source>
        <dbReference type="WBParaSite" id="nRc.2.0.1.t08149-RA"/>
    </source>
</evidence>
<evidence type="ECO:0000256" key="1">
    <source>
        <dbReference type="SAM" id="Phobius"/>
    </source>
</evidence>
<feature type="transmembrane region" description="Helical" evidence="1">
    <location>
        <begin position="28"/>
        <end position="48"/>
    </location>
</feature>
<protein>
    <submittedName>
        <fullName evidence="3">Uncharacterized protein</fullName>
    </submittedName>
</protein>
<keyword evidence="1" id="KW-0812">Transmembrane</keyword>
<keyword evidence="2" id="KW-1185">Reference proteome</keyword>
<keyword evidence="1" id="KW-0472">Membrane</keyword>
<keyword evidence="1" id="KW-1133">Transmembrane helix</keyword>
<evidence type="ECO:0000313" key="2">
    <source>
        <dbReference type="Proteomes" id="UP000887565"/>
    </source>
</evidence>
<proteinExistence type="predicted"/>
<dbReference type="Proteomes" id="UP000887565">
    <property type="component" value="Unplaced"/>
</dbReference>